<dbReference type="SMART" id="SM00382">
    <property type="entry name" value="AAA"/>
    <property type="match status" value="1"/>
</dbReference>
<evidence type="ECO:0000256" key="1">
    <source>
        <dbReference type="SAM" id="Phobius"/>
    </source>
</evidence>
<name>A0AA41R2L4_9BACT</name>
<dbReference type="GO" id="GO:0005829">
    <property type="term" value="C:cytosol"/>
    <property type="evidence" value="ECO:0007669"/>
    <property type="project" value="TreeGrafter"/>
</dbReference>
<evidence type="ECO:0000259" key="2">
    <source>
        <dbReference type="SMART" id="SM00382"/>
    </source>
</evidence>
<dbReference type="GO" id="GO:0043024">
    <property type="term" value="F:ribosomal small subunit binding"/>
    <property type="evidence" value="ECO:0007669"/>
    <property type="project" value="TreeGrafter"/>
</dbReference>
<dbReference type="InterPro" id="IPR003593">
    <property type="entry name" value="AAA+_ATPase"/>
</dbReference>
<comment type="caution">
    <text evidence="3">The sequence shown here is derived from an EMBL/GenBank/DDBJ whole genome shotgun (WGS) entry which is preliminary data.</text>
</comment>
<accession>A0AA41R2L4</accession>
<dbReference type="Pfam" id="PF01926">
    <property type="entry name" value="MMR_HSR1"/>
    <property type="match status" value="1"/>
</dbReference>
<keyword evidence="1" id="KW-0812">Transmembrane</keyword>
<keyword evidence="4" id="KW-1185">Reference proteome</keyword>
<dbReference type="PANTHER" id="PTHR42698">
    <property type="entry name" value="GTPASE ERA"/>
    <property type="match status" value="1"/>
</dbReference>
<dbReference type="GO" id="GO:0019843">
    <property type="term" value="F:rRNA binding"/>
    <property type="evidence" value="ECO:0007669"/>
    <property type="project" value="TreeGrafter"/>
</dbReference>
<evidence type="ECO:0000313" key="4">
    <source>
        <dbReference type="Proteomes" id="UP001165427"/>
    </source>
</evidence>
<dbReference type="GO" id="GO:0005525">
    <property type="term" value="F:GTP binding"/>
    <property type="evidence" value="ECO:0007669"/>
    <property type="project" value="InterPro"/>
</dbReference>
<keyword evidence="1" id="KW-1133">Transmembrane helix</keyword>
<gene>
    <name evidence="3" type="ORF">MRX98_03520</name>
</gene>
<dbReference type="GO" id="GO:0000028">
    <property type="term" value="P:ribosomal small subunit assembly"/>
    <property type="evidence" value="ECO:0007669"/>
    <property type="project" value="TreeGrafter"/>
</dbReference>
<dbReference type="SUPFAM" id="SSF52540">
    <property type="entry name" value="P-loop containing nucleoside triphosphate hydrolases"/>
    <property type="match status" value="1"/>
</dbReference>
<feature type="transmembrane region" description="Helical" evidence="1">
    <location>
        <begin position="360"/>
        <end position="381"/>
    </location>
</feature>
<sequence length="603" mass="67391">MTTVRPELAALDALGQMETHMGAMADLADRLERLSLWRPARALAKQAAEARQMMAAMRQRLDRRLVVTLVGPSGAGKSTLLNALAGVDDLSPTGRNRPTTRQIVVLSNDAEAVDQLLGPLDPDQVLIRADRSADMLSHLILVDTPDTDSIHQADHLPLIHQAVAHSDVLLCVFDAQNPKRRDHMDLMAPLVSRFHGASLVAVVNQCDRLDAAELSDTILPEFKTYLAEAWDTVPAAVLPVSARRHLQRPRWDPQAGPRHDLDRFEELRSLIFETFNRPGAGPDRRLANARQLRDYITDQVSRAAAADRPALQEALARIATAEKAALHEALERLRADERRLALGLHVRLYQALAQRWVGPVGWLVALWSRLLLFGSGLTALVRFGNPLRQIWGAVSAWRRYKESSAALDALNDETRVDGALQAFRKVWWTHWPDIGEQLVRGRFDPDVRRLDDSGRQNAAAMARNLWRNGLDNEIERSADRMSGFLLQLIFNLPTVALLGYVGWLTASRFLTHTIMGGDFFVHALLTIAIVLLLSFFLLQAVVRMAVRRDRVQRRAFQAVEKAMGDHNLEAGGEVAVQARFVVEMGNQKQSNRKNDNGQDEMET</sequence>
<dbReference type="EMBL" id="JALJRB010000002">
    <property type="protein sequence ID" value="MCJ8499631.1"/>
    <property type="molecule type" value="Genomic_DNA"/>
</dbReference>
<dbReference type="AlphaFoldDB" id="A0AA41R2L4"/>
<dbReference type="InterPro" id="IPR027417">
    <property type="entry name" value="P-loop_NTPase"/>
</dbReference>
<evidence type="ECO:0000313" key="3">
    <source>
        <dbReference type="EMBL" id="MCJ8499631.1"/>
    </source>
</evidence>
<organism evidence="3 4">
    <name type="scientific">Desulfatitalea alkaliphila</name>
    <dbReference type="NCBI Taxonomy" id="2929485"/>
    <lineage>
        <taxon>Bacteria</taxon>
        <taxon>Pseudomonadati</taxon>
        <taxon>Thermodesulfobacteriota</taxon>
        <taxon>Desulfobacteria</taxon>
        <taxon>Desulfobacterales</taxon>
        <taxon>Desulfosarcinaceae</taxon>
        <taxon>Desulfatitalea</taxon>
    </lineage>
</organism>
<feature type="transmembrane region" description="Helical" evidence="1">
    <location>
        <begin position="484"/>
        <end position="503"/>
    </location>
</feature>
<keyword evidence="1" id="KW-0472">Membrane</keyword>
<reference evidence="3" key="1">
    <citation type="submission" date="2022-04" db="EMBL/GenBank/DDBJ databases">
        <title>Desulfatitalea alkaliphila sp. nov., a novel anaerobic sulfate-reducing bacterium isolated from terrestrial mud volcano, Taman Peninsula, Russia.</title>
        <authorList>
            <person name="Khomyakova M.A."/>
            <person name="Merkel A.Y."/>
            <person name="Slobodkin A.I."/>
        </authorList>
    </citation>
    <scope>NUCLEOTIDE SEQUENCE</scope>
    <source>
        <strain evidence="3">M08but</strain>
    </source>
</reference>
<proteinExistence type="predicted"/>
<protein>
    <submittedName>
        <fullName evidence="3">50S ribosome-binding GTPase</fullName>
    </submittedName>
</protein>
<dbReference type="RefSeq" id="WP_246903026.1">
    <property type="nucleotide sequence ID" value="NZ_JALJRB010000002.1"/>
</dbReference>
<feature type="transmembrane region" description="Helical" evidence="1">
    <location>
        <begin position="523"/>
        <end position="546"/>
    </location>
</feature>
<dbReference type="InterPro" id="IPR006073">
    <property type="entry name" value="GTP-bd"/>
</dbReference>
<dbReference type="Proteomes" id="UP001165427">
    <property type="component" value="Unassembled WGS sequence"/>
</dbReference>
<dbReference type="InterPro" id="IPR005662">
    <property type="entry name" value="GTPase_Era-like"/>
</dbReference>
<feature type="domain" description="AAA+ ATPase" evidence="2">
    <location>
        <begin position="63"/>
        <end position="207"/>
    </location>
</feature>
<dbReference type="PANTHER" id="PTHR42698:SF1">
    <property type="entry name" value="GTPASE ERA, MITOCHONDRIAL"/>
    <property type="match status" value="1"/>
</dbReference>
<dbReference type="Gene3D" id="3.40.50.300">
    <property type="entry name" value="P-loop containing nucleotide triphosphate hydrolases"/>
    <property type="match status" value="1"/>
</dbReference>